<keyword evidence="3" id="KW-1185">Reference proteome</keyword>
<protein>
    <submittedName>
        <fullName evidence="2">Uncharacterized protein</fullName>
    </submittedName>
</protein>
<comment type="caution">
    <text evidence="2">The sequence shown here is derived from an EMBL/GenBank/DDBJ whole genome shotgun (WGS) entry which is preliminary data.</text>
</comment>
<feature type="compositionally biased region" description="Acidic residues" evidence="1">
    <location>
        <begin position="85"/>
        <end position="96"/>
    </location>
</feature>
<gene>
    <name evidence="2" type="ORF">KUTeg_004947</name>
</gene>
<organism evidence="2 3">
    <name type="scientific">Tegillarca granosa</name>
    <name type="common">Malaysian cockle</name>
    <name type="synonym">Anadara granosa</name>
    <dbReference type="NCBI Taxonomy" id="220873"/>
    <lineage>
        <taxon>Eukaryota</taxon>
        <taxon>Metazoa</taxon>
        <taxon>Spiralia</taxon>
        <taxon>Lophotrochozoa</taxon>
        <taxon>Mollusca</taxon>
        <taxon>Bivalvia</taxon>
        <taxon>Autobranchia</taxon>
        <taxon>Pteriomorphia</taxon>
        <taxon>Arcoida</taxon>
        <taxon>Arcoidea</taxon>
        <taxon>Arcidae</taxon>
        <taxon>Tegillarca</taxon>
    </lineage>
</organism>
<reference evidence="2 3" key="1">
    <citation type="submission" date="2022-12" db="EMBL/GenBank/DDBJ databases">
        <title>Chromosome-level genome of Tegillarca granosa.</title>
        <authorList>
            <person name="Kim J."/>
        </authorList>
    </citation>
    <scope>NUCLEOTIDE SEQUENCE [LARGE SCALE GENOMIC DNA]</scope>
    <source>
        <strain evidence="2">Teg-2019</strain>
        <tissue evidence="2">Adductor muscle</tissue>
    </source>
</reference>
<feature type="region of interest" description="Disordered" evidence="1">
    <location>
        <begin position="58"/>
        <end position="96"/>
    </location>
</feature>
<evidence type="ECO:0000313" key="3">
    <source>
        <dbReference type="Proteomes" id="UP001217089"/>
    </source>
</evidence>
<proteinExistence type="predicted"/>
<name>A0ABQ9FID2_TEGGR</name>
<dbReference type="EMBL" id="JARBDR010000246">
    <property type="protein sequence ID" value="KAJ8317043.1"/>
    <property type="molecule type" value="Genomic_DNA"/>
</dbReference>
<dbReference type="Proteomes" id="UP001217089">
    <property type="component" value="Unassembled WGS sequence"/>
</dbReference>
<evidence type="ECO:0000256" key="1">
    <source>
        <dbReference type="SAM" id="MobiDB-lite"/>
    </source>
</evidence>
<sequence>MIQIEHKQGSVIIEYNPNSWGKCPNGKGGVGCGPQEEFYGCADIAILDDCTGVVDGSRDVTASDANKNTNGGGSNVGGNSWNDVPDNDEEIDCEEL</sequence>
<accession>A0ABQ9FID2</accession>
<evidence type="ECO:0000313" key="2">
    <source>
        <dbReference type="EMBL" id="KAJ8317043.1"/>
    </source>
</evidence>